<dbReference type="Pfam" id="PF18884">
    <property type="entry name" value="TSP3_bac"/>
    <property type="match status" value="4"/>
</dbReference>
<evidence type="ECO:0000256" key="5">
    <source>
        <dbReference type="SAM" id="MobiDB-lite"/>
    </source>
</evidence>
<sequence>MIPRKTLTTGIVALGLIAAIPAVASAAPRDSDHDGLSNRAERRLGTNPRKADTDSDGLKDGREVRLRTNPRRADSDRDGLSDGLEVGQGSNPRRADSDGDGLRDGREAKGTVAAVGADSVTITRRDGSQTTFAVTAQTRLRVPDRDASGTITLADVQVGDRVELHLATDGTTAIALKVERNHGRDDGANEVKGVISAIGADSVTITHRDGSQVTLSVNAQTRLRAPDRDASGTITIADLQVGDRVEAHVGLGGSVATRIDVKVAHGPGHPEGGSQDIEGTISAVGADSVTITLRDGSQTTVAVTAETELKAPDRDASGTVTLADFQVGDRVEAHVGVDGTTATKLEIED</sequence>
<name>A0A6J7EHC1_9ZZZZ</name>
<keyword evidence="3" id="KW-0732">Signal</keyword>
<organism evidence="7">
    <name type="scientific">freshwater metagenome</name>
    <dbReference type="NCBI Taxonomy" id="449393"/>
    <lineage>
        <taxon>unclassified sequences</taxon>
        <taxon>metagenomes</taxon>
        <taxon>ecological metagenomes</taxon>
    </lineage>
</organism>
<dbReference type="InterPro" id="IPR018247">
    <property type="entry name" value="EF_Hand_1_Ca_BS"/>
</dbReference>
<dbReference type="InterPro" id="IPR028974">
    <property type="entry name" value="TSP_type-3_rpt"/>
</dbReference>
<proteinExistence type="predicted"/>
<evidence type="ECO:0000256" key="2">
    <source>
        <dbReference type="ARBA" id="ARBA00022525"/>
    </source>
</evidence>
<evidence type="ECO:0000256" key="3">
    <source>
        <dbReference type="ARBA" id="ARBA00022729"/>
    </source>
</evidence>
<accession>A0A6J7EHC1</accession>
<evidence type="ECO:0000259" key="6">
    <source>
        <dbReference type="Pfam" id="PF18914"/>
    </source>
</evidence>
<dbReference type="InterPro" id="IPR053180">
    <property type="entry name" value="Ca-binding_acidic-repeat"/>
</dbReference>
<gene>
    <name evidence="7" type="ORF">UFOPK3423_01181</name>
</gene>
<feature type="domain" description="DUF5666" evidence="6">
    <location>
        <begin position="109"/>
        <end position="179"/>
    </location>
</feature>
<feature type="domain" description="DUF5666" evidence="6">
    <location>
        <begin position="278"/>
        <end position="339"/>
    </location>
</feature>
<evidence type="ECO:0000313" key="7">
    <source>
        <dbReference type="EMBL" id="CAB4879053.1"/>
    </source>
</evidence>
<dbReference type="Gene3D" id="4.10.1080.10">
    <property type="entry name" value="TSP type-3 repeat"/>
    <property type="match status" value="1"/>
</dbReference>
<dbReference type="InterPro" id="IPR059100">
    <property type="entry name" value="TSP3_bac"/>
</dbReference>
<evidence type="ECO:0000256" key="1">
    <source>
        <dbReference type="ARBA" id="ARBA00004613"/>
    </source>
</evidence>
<keyword evidence="4" id="KW-0106">Calcium</keyword>
<comment type="subcellular location">
    <subcellularLocation>
        <location evidence="1">Secreted</location>
    </subcellularLocation>
</comment>
<dbReference type="Pfam" id="PF18914">
    <property type="entry name" value="DUF5666"/>
    <property type="match status" value="3"/>
</dbReference>
<dbReference type="InterPro" id="IPR043724">
    <property type="entry name" value="DUF5666"/>
</dbReference>
<evidence type="ECO:0000256" key="4">
    <source>
        <dbReference type="ARBA" id="ARBA00022837"/>
    </source>
</evidence>
<dbReference type="PROSITE" id="PS00018">
    <property type="entry name" value="EF_HAND_1"/>
    <property type="match status" value="3"/>
</dbReference>
<feature type="compositionally biased region" description="Basic and acidic residues" evidence="5">
    <location>
        <begin position="29"/>
        <end position="80"/>
    </location>
</feature>
<dbReference type="EMBL" id="CAFBLQ010000138">
    <property type="protein sequence ID" value="CAB4879053.1"/>
    <property type="molecule type" value="Genomic_DNA"/>
</dbReference>
<dbReference type="PANTHER" id="PTHR37467:SF1">
    <property type="entry name" value="EXPORTED CALCIUM-BINDING GLYCOPROTEIN"/>
    <property type="match status" value="1"/>
</dbReference>
<dbReference type="AlphaFoldDB" id="A0A6J7EHC1"/>
<dbReference type="SUPFAM" id="SSF103647">
    <property type="entry name" value="TSP type-3 repeat"/>
    <property type="match status" value="1"/>
</dbReference>
<dbReference type="PANTHER" id="PTHR37467">
    <property type="entry name" value="EXPORTED CALCIUM-BINDING GLYCOPROTEIN-RELATED"/>
    <property type="match status" value="1"/>
</dbReference>
<feature type="domain" description="DUF5666" evidence="6">
    <location>
        <begin position="192"/>
        <end position="259"/>
    </location>
</feature>
<protein>
    <submittedName>
        <fullName evidence="7">Unannotated protein</fullName>
    </submittedName>
</protein>
<dbReference type="GO" id="GO:0005509">
    <property type="term" value="F:calcium ion binding"/>
    <property type="evidence" value="ECO:0007669"/>
    <property type="project" value="InterPro"/>
</dbReference>
<feature type="region of interest" description="Disordered" evidence="5">
    <location>
        <begin position="25"/>
        <end position="112"/>
    </location>
</feature>
<keyword evidence="2" id="KW-0964">Secreted</keyword>
<feature type="compositionally biased region" description="Basic and acidic residues" evidence="5">
    <location>
        <begin position="93"/>
        <end position="109"/>
    </location>
</feature>
<reference evidence="7" key="1">
    <citation type="submission" date="2020-05" db="EMBL/GenBank/DDBJ databases">
        <authorList>
            <person name="Chiriac C."/>
            <person name="Salcher M."/>
            <person name="Ghai R."/>
            <person name="Kavagutti S V."/>
        </authorList>
    </citation>
    <scope>NUCLEOTIDE SEQUENCE</scope>
</reference>